<feature type="region of interest" description="Disordered" evidence="15">
    <location>
        <begin position="82"/>
        <end position="143"/>
    </location>
</feature>
<dbReference type="InterPro" id="IPR003660">
    <property type="entry name" value="HAMP_dom"/>
</dbReference>
<evidence type="ECO:0000256" key="3">
    <source>
        <dbReference type="ARBA" id="ARBA00012438"/>
    </source>
</evidence>
<dbReference type="InterPro" id="IPR003594">
    <property type="entry name" value="HATPase_dom"/>
</dbReference>
<evidence type="ECO:0000256" key="10">
    <source>
        <dbReference type="ARBA" id="ARBA00022741"/>
    </source>
</evidence>
<dbReference type="GO" id="GO:0000155">
    <property type="term" value="F:phosphorelay sensor kinase activity"/>
    <property type="evidence" value="ECO:0007669"/>
    <property type="project" value="InterPro"/>
</dbReference>
<dbReference type="InterPro" id="IPR013655">
    <property type="entry name" value="PAS_fold_3"/>
</dbReference>
<dbReference type="PANTHER" id="PTHR43047">
    <property type="entry name" value="TWO-COMPONENT HISTIDINE PROTEIN KINASE"/>
    <property type="match status" value="1"/>
</dbReference>
<evidence type="ECO:0000256" key="4">
    <source>
        <dbReference type="ARBA" id="ARBA00022475"/>
    </source>
</evidence>
<dbReference type="SMART" id="SM00388">
    <property type="entry name" value="HisKA"/>
    <property type="match status" value="1"/>
</dbReference>
<evidence type="ECO:0000256" key="8">
    <source>
        <dbReference type="ARBA" id="ARBA00022692"/>
    </source>
</evidence>
<dbReference type="Gene3D" id="6.10.340.10">
    <property type="match status" value="1"/>
</dbReference>
<dbReference type="FunFam" id="2.10.70.100:FF:000001">
    <property type="entry name" value="Sensory transduction histidine kinase"/>
    <property type="match status" value="1"/>
</dbReference>
<comment type="catalytic activity">
    <reaction evidence="1">
        <text>ATP + protein L-histidine = ADP + protein N-phospho-L-histidine.</text>
        <dbReference type="EC" id="2.7.13.3"/>
    </reaction>
</comment>
<reference evidence="21 22" key="1">
    <citation type="submission" date="2018-06" db="EMBL/GenBank/DDBJ databases">
        <title>Complete genome of Desulfovibrio indonesiensis P37SLT.</title>
        <authorList>
            <person name="Crispim J.S."/>
            <person name="Vidigal P.M.P."/>
            <person name="Silva L.C.F."/>
            <person name="Laguardia C.N."/>
            <person name="Araujo L.C."/>
            <person name="Dias R.S."/>
            <person name="Sousa M.P."/>
            <person name="Paula S.O."/>
            <person name="Silva C."/>
        </authorList>
    </citation>
    <scope>NUCLEOTIDE SEQUENCE [LARGE SCALE GENOMIC DNA]</scope>
    <source>
        <strain evidence="21 22">P37SLT</strain>
    </source>
</reference>
<dbReference type="InterPro" id="IPR000700">
    <property type="entry name" value="PAS-assoc_C"/>
</dbReference>
<dbReference type="CDD" id="cd06225">
    <property type="entry name" value="HAMP"/>
    <property type="match status" value="1"/>
</dbReference>
<feature type="domain" description="HAMP" evidence="20">
    <location>
        <begin position="546"/>
        <end position="598"/>
    </location>
</feature>
<dbReference type="InterPro" id="IPR036890">
    <property type="entry name" value="HATPase_C_sf"/>
</dbReference>
<evidence type="ECO:0000259" key="20">
    <source>
        <dbReference type="PROSITE" id="PS50885"/>
    </source>
</evidence>
<evidence type="ECO:0000259" key="18">
    <source>
        <dbReference type="PROSITE" id="PS50112"/>
    </source>
</evidence>
<dbReference type="SMART" id="SM00065">
    <property type="entry name" value="GAF"/>
    <property type="match status" value="1"/>
</dbReference>
<feature type="coiled-coil region" evidence="14">
    <location>
        <begin position="895"/>
        <end position="940"/>
    </location>
</feature>
<evidence type="ECO:0000256" key="5">
    <source>
        <dbReference type="ARBA" id="ARBA00022519"/>
    </source>
</evidence>
<dbReference type="Gene3D" id="3.30.450.20">
    <property type="entry name" value="PAS domain"/>
    <property type="match status" value="2"/>
</dbReference>
<dbReference type="GO" id="GO:0000166">
    <property type="term" value="F:nucleotide binding"/>
    <property type="evidence" value="ECO:0007669"/>
    <property type="project" value="UniProtKB-KW"/>
</dbReference>
<dbReference type="Pfam" id="PF00512">
    <property type="entry name" value="HisKA"/>
    <property type="match status" value="1"/>
</dbReference>
<dbReference type="Proteomes" id="UP000448292">
    <property type="component" value="Unassembled WGS sequence"/>
</dbReference>
<evidence type="ECO:0000313" key="22">
    <source>
        <dbReference type="Proteomes" id="UP000448292"/>
    </source>
</evidence>
<dbReference type="InterPro" id="IPR036097">
    <property type="entry name" value="HisK_dim/P_sf"/>
</dbReference>
<dbReference type="SUPFAM" id="SSF47384">
    <property type="entry name" value="Homodimeric domain of signal transducing histidine kinase"/>
    <property type="match status" value="1"/>
</dbReference>
<dbReference type="InterPro" id="IPR001610">
    <property type="entry name" value="PAC"/>
</dbReference>
<dbReference type="EC" id="2.7.13.3" evidence="3"/>
<dbReference type="SUPFAM" id="SSF158472">
    <property type="entry name" value="HAMP domain-like"/>
    <property type="match status" value="1"/>
</dbReference>
<feature type="domain" description="PAC" evidence="19">
    <location>
        <begin position="852"/>
        <end position="904"/>
    </location>
</feature>
<evidence type="ECO:0000256" key="2">
    <source>
        <dbReference type="ARBA" id="ARBA00004429"/>
    </source>
</evidence>
<dbReference type="Pfam" id="PF02518">
    <property type="entry name" value="HATPase_c"/>
    <property type="match status" value="1"/>
</dbReference>
<dbReference type="CDD" id="cd00130">
    <property type="entry name" value="PAS"/>
    <property type="match status" value="1"/>
</dbReference>
<evidence type="ECO:0000256" key="13">
    <source>
        <dbReference type="ARBA" id="ARBA00023136"/>
    </source>
</evidence>
<dbReference type="Gene3D" id="2.10.70.100">
    <property type="match status" value="1"/>
</dbReference>
<dbReference type="PANTHER" id="PTHR43047:SF72">
    <property type="entry name" value="OSMOSENSING HISTIDINE PROTEIN KINASE SLN1"/>
    <property type="match status" value="1"/>
</dbReference>
<dbReference type="PROSITE" id="PS50885">
    <property type="entry name" value="HAMP"/>
    <property type="match status" value="1"/>
</dbReference>
<keyword evidence="11" id="KW-0418">Kinase</keyword>
<comment type="caution">
    <text evidence="21">The sequence shown here is derived from an EMBL/GenBank/DDBJ whole genome shotgun (WGS) entry which is preliminary data.</text>
</comment>
<dbReference type="Pfam" id="PF01590">
    <property type="entry name" value="GAF"/>
    <property type="match status" value="1"/>
</dbReference>
<dbReference type="CDD" id="cd18773">
    <property type="entry name" value="PDC1_HK_sensor"/>
    <property type="match status" value="1"/>
</dbReference>
<feature type="region of interest" description="Disordered" evidence="15">
    <location>
        <begin position="156"/>
        <end position="180"/>
    </location>
</feature>
<keyword evidence="4" id="KW-1003">Cell membrane</keyword>
<name>A0A7M3MJ02_9BACT</name>
<comment type="subcellular location">
    <subcellularLocation>
        <location evidence="2">Cell inner membrane</location>
        <topology evidence="2">Multi-pass membrane protein</topology>
    </subcellularLocation>
</comment>
<dbReference type="GO" id="GO:0005886">
    <property type="term" value="C:plasma membrane"/>
    <property type="evidence" value="ECO:0007669"/>
    <property type="project" value="UniProtKB-SubCell"/>
</dbReference>
<gene>
    <name evidence="21" type="ORF">DPQ33_03505</name>
</gene>
<dbReference type="SMART" id="SM00304">
    <property type="entry name" value="HAMP"/>
    <property type="match status" value="1"/>
</dbReference>
<dbReference type="Pfam" id="PF00672">
    <property type="entry name" value="HAMP"/>
    <property type="match status" value="1"/>
</dbReference>
<dbReference type="PRINTS" id="PR00344">
    <property type="entry name" value="BCTRLSENSOR"/>
</dbReference>
<feature type="compositionally biased region" description="Basic and acidic residues" evidence="15">
    <location>
        <begin position="86"/>
        <end position="101"/>
    </location>
</feature>
<keyword evidence="8 16" id="KW-0812">Transmembrane</keyword>
<dbReference type="InterPro" id="IPR029016">
    <property type="entry name" value="GAF-like_dom_sf"/>
</dbReference>
<feature type="domain" description="PAS" evidence="18">
    <location>
        <begin position="777"/>
        <end position="849"/>
    </location>
</feature>
<dbReference type="SUPFAM" id="SSF55781">
    <property type="entry name" value="GAF domain-like"/>
    <property type="match status" value="1"/>
</dbReference>
<evidence type="ECO:0000313" key="21">
    <source>
        <dbReference type="EMBL" id="TVM19437.1"/>
    </source>
</evidence>
<evidence type="ECO:0000256" key="11">
    <source>
        <dbReference type="ARBA" id="ARBA00022777"/>
    </source>
</evidence>
<protein>
    <recommendedName>
        <fullName evidence="3">histidine kinase</fullName>
        <ecNumber evidence="3">2.7.13.3</ecNumber>
    </recommendedName>
</protein>
<keyword evidence="13 16" id="KW-0472">Membrane</keyword>
<dbReference type="SMART" id="SM00086">
    <property type="entry name" value="PAC"/>
    <property type="match status" value="1"/>
</dbReference>
<feature type="transmembrane region" description="Helical" evidence="16">
    <location>
        <begin position="224"/>
        <end position="242"/>
    </location>
</feature>
<dbReference type="GO" id="GO:0009927">
    <property type="term" value="F:histidine phosphotransfer kinase activity"/>
    <property type="evidence" value="ECO:0007669"/>
    <property type="project" value="TreeGrafter"/>
</dbReference>
<dbReference type="InterPro" id="IPR005467">
    <property type="entry name" value="His_kinase_dom"/>
</dbReference>
<keyword evidence="12 16" id="KW-1133">Transmembrane helix</keyword>
<dbReference type="CDD" id="cd16922">
    <property type="entry name" value="HATPase_EvgS-ArcB-TorS-like"/>
    <property type="match status" value="1"/>
</dbReference>
<keyword evidence="14" id="KW-0175">Coiled coil</keyword>
<evidence type="ECO:0000256" key="12">
    <source>
        <dbReference type="ARBA" id="ARBA00022989"/>
    </source>
</evidence>
<keyword evidence="9" id="KW-0677">Repeat</keyword>
<sequence length="1196" mass="132962">MLRPGQRRHRHCLERALSHVRRSGGFFHCRPGRACSMPQGDCSASAFADVLRREAWDIASGGQLPGDIPLRQESHPRVGVPAMAHEQGRERPGEPSGRRCEPGAQLLLPGPAHRRAKACGSGHHEALRRDAGRHPEPSGFRAEPAQLAYSGGAQLRRGTGAAGNRPAGRHANVTRHADRCLGPREQVRRQCVTDEQRRLHQNRWGNGVIRFMRAVVAGSMRTKLLVAFLIVSLVPLLAFAYINHRSTLEALNNAAYHSLAAAAQQSASRLSGFVEANIEIIGAEARLPALADFLSMPRVLSSFAPLHEECRRILNSFAEKNSVFINSYGLIGTDGTVLVDTRRVKEGWSEARQEYFEQAMNTGLPCVSGVDYIPEYGQAFIHFASPVLDKQGKALGVLRSSYSIAIFQQMLAQDAGIAGDYSAPLLVDARGRILAFGRLSHTGLAEYLLKPVHTLTSGGQDGENSIRNALESIPTAARYFTTHLKLGDEGPEAVAMTEVPSMDWRVFFLQPEGVFLAPAHKQTQWLGGLAAAISFVAIFAAAITSRVMTRPITKLTEATRRVTRGDLRVKAPVYSEDEIGSLARAFNAMTGELERRIETENTLADISREFINVPANAMAEAMHWALTRLATFLGLDMGMVLLSSGDTGGPGRFFELRHIWHAPGLEPEHDHETLRDSSLDWLEERLRTEGAFHIPNIDDLPEEAESIRRAFAEEGVRSLAVLPFFCGGEFRGMLCLATLGEREFEFSEEHMRLIRLVSEIFGNTLERQESQEALRQSEERYALAQKAANIGSWEWDITTGRLYWSDALEPLFGYENGEFQGTYKAFLDRVHPDDRKMVLDAAGASFRRGASYNVEHRILRKDGEERWVAEVGEVVLDAEGRPQRMRGILQDITERKWAEDLLSRLNRQLEQLVEARTKDLENKAHELEEANKRLLALDEMKSTFLTSVSHELRTPLTSVLGFTRIIMRDFRRMFLPIARQEGGVIHKRSERILENLAIIADEGDRLTRMVNDVLDLSKIESGRMVWRDREIDLKAAINQAIRSVGGQLRGKPEVSLKVQVEEGMPRIQMDPDRLSQLLLNIVGNAVKFTEHGKVVVQACAPTQDAVQVRVKDSGSGIEREELGKIFDKFHQAARRDKVGDKPPGTGLGLSICQQIVEYYGGILWVESEPGKGSTFVFELPVHNEESVSGAASVHAV</sequence>
<dbReference type="EMBL" id="QMIE01000002">
    <property type="protein sequence ID" value="TVM19437.1"/>
    <property type="molecule type" value="Genomic_DNA"/>
</dbReference>
<dbReference type="InterPro" id="IPR000014">
    <property type="entry name" value="PAS"/>
</dbReference>
<evidence type="ECO:0000256" key="16">
    <source>
        <dbReference type="SAM" id="Phobius"/>
    </source>
</evidence>
<dbReference type="PROSITE" id="PS50112">
    <property type="entry name" value="PAS"/>
    <property type="match status" value="1"/>
</dbReference>
<dbReference type="FunFam" id="3.30.565.10:FF:000006">
    <property type="entry name" value="Sensor histidine kinase WalK"/>
    <property type="match status" value="1"/>
</dbReference>
<feature type="domain" description="Histidine kinase" evidence="17">
    <location>
        <begin position="947"/>
        <end position="1183"/>
    </location>
</feature>
<accession>A0A7M3MJ02</accession>
<dbReference type="PROSITE" id="PS50109">
    <property type="entry name" value="HIS_KIN"/>
    <property type="match status" value="1"/>
</dbReference>
<evidence type="ECO:0000256" key="14">
    <source>
        <dbReference type="SAM" id="Coils"/>
    </source>
</evidence>
<evidence type="ECO:0000256" key="7">
    <source>
        <dbReference type="ARBA" id="ARBA00022679"/>
    </source>
</evidence>
<keyword evidence="22" id="KW-1185">Reference proteome</keyword>
<dbReference type="Gene3D" id="3.30.565.10">
    <property type="entry name" value="Histidine kinase-like ATPase, C-terminal domain"/>
    <property type="match status" value="1"/>
</dbReference>
<keyword evidence="7" id="KW-0808">Transferase</keyword>
<keyword evidence="6" id="KW-0597">Phosphoprotein</keyword>
<evidence type="ECO:0000259" key="19">
    <source>
        <dbReference type="PROSITE" id="PS50113"/>
    </source>
</evidence>
<dbReference type="CDD" id="cd00082">
    <property type="entry name" value="HisKA"/>
    <property type="match status" value="1"/>
</dbReference>
<keyword evidence="10" id="KW-0547">Nucleotide-binding</keyword>
<dbReference type="Gene3D" id="3.30.450.40">
    <property type="match status" value="1"/>
</dbReference>
<dbReference type="SUPFAM" id="SSF55874">
    <property type="entry name" value="ATPase domain of HSP90 chaperone/DNA topoisomerase II/histidine kinase"/>
    <property type="match status" value="1"/>
</dbReference>
<proteinExistence type="predicted"/>
<evidence type="ECO:0000256" key="9">
    <source>
        <dbReference type="ARBA" id="ARBA00022737"/>
    </source>
</evidence>
<dbReference type="Pfam" id="PF08447">
    <property type="entry name" value="PAS_3"/>
    <property type="match status" value="1"/>
</dbReference>
<dbReference type="AlphaFoldDB" id="A0A7M3MJ02"/>
<organism evidence="21 22">
    <name type="scientific">Oceanidesulfovibrio indonesiensis</name>
    <dbReference type="NCBI Taxonomy" id="54767"/>
    <lineage>
        <taxon>Bacteria</taxon>
        <taxon>Pseudomonadati</taxon>
        <taxon>Thermodesulfobacteriota</taxon>
        <taxon>Desulfovibrionia</taxon>
        <taxon>Desulfovibrionales</taxon>
        <taxon>Desulfovibrionaceae</taxon>
        <taxon>Oceanidesulfovibrio</taxon>
    </lineage>
</organism>
<dbReference type="Gene3D" id="1.10.287.130">
    <property type="match status" value="1"/>
</dbReference>
<dbReference type="InterPro" id="IPR035965">
    <property type="entry name" value="PAS-like_dom_sf"/>
</dbReference>
<evidence type="ECO:0000256" key="15">
    <source>
        <dbReference type="SAM" id="MobiDB-lite"/>
    </source>
</evidence>
<dbReference type="SUPFAM" id="SSF55785">
    <property type="entry name" value="PYP-like sensor domain (PAS domain)"/>
    <property type="match status" value="1"/>
</dbReference>
<evidence type="ECO:0000256" key="6">
    <source>
        <dbReference type="ARBA" id="ARBA00022553"/>
    </source>
</evidence>
<keyword evidence="5" id="KW-0997">Cell inner membrane</keyword>
<dbReference type="InterPro" id="IPR003661">
    <property type="entry name" value="HisK_dim/P_dom"/>
</dbReference>
<dbReference type="SMART" id="SM00387">
    <property type="entry name" value="HATPase_c"/>
    <property type="match status" value="1"/>
</dbReference>
<evidence type="ECO:0000256" key="1">
    <source>
        <dbReference type="ARBA" id="ARBA00000085"/>
    </source>
</evidence>
<dbReference type="PROSITE" id="PS50113">
    <property type="entry name" value="PAC"/>
    <property type="match status" value="1"/>
</dbReference>
<dbReference type="InterPro" id="IPR004358">
    <property type="entry name" value="Sig_transdc_His_kin-like_C"/>
</dbReference>
<evidence type="ECO:0000259" key="17">
    <source>
        <dbReference type="PROSITE" id="PS50109"/>
    </source>
</evidence>
<feature type="compositionally biased region" description="Basic and acidic residues" evidence="15">
    <location>
        <begin position="122"/>
        <end position="136"/>
    </location>
</feature>
<dbReference type="NCBIfam" id="TIGR00229">
    <property type="entry name" value="sensory_box"/>
    <property type="match status" value="1"/>
</dbReference>
<dbReference type="SMART" id="SM00091">
    <property type="entry name" value="PAS"/>
    <property type="match status" value="1"/>
</dbReference>
<dbReference type="InterPro" id="IPR003018">
    <property type="entry name" value="GAF"/>
</dbReference>